<name>A0A5A7NA02_9PROT</name>
<keyword evidence="2" id="KW-1185">Reference proteome</keyword>
<proteinExistence type="predicted"/>
<accession>A0A5A7NA02</accession>
<evidence type="ECO:0000313" key="1">
    <source>
        <dbReference type="EMBL" id="GER04938.1"/>
    </source>
</evidence>
<dbReference type="AlphaFoldDB" id="A0A5A7NA02"/>
<dbReference type="Proteomes" id="UP000324996">
    <property type="component" value="Unassembled WGS sequence"/>
</dbReference>
<sequence length="140" mass="15122">MADFGDIGIAEHGLQKIRLIDQIKQRLAGARIIKGRMQMVHPQHALGAQGIGALDPQPLAGEHGQKFRGRIFHEIDLATGQGQHRRLRITDIEPFDGTHPRDFAPGHAIGGFGARDIGIIAAINDLAAGDPFFGDEPVRA</sequence>
<organism evidence="1 2">
    <name type="scientific">Iodidimonas nitroreducens</name>
    <dbReference type="NCBI Taxonomy" id="1236968"/>
    <lineage>
        <taxon>Bacteria</taxon>
        <taxon>Pseudomonadati</taxon>
        <taxon>Pseudomonadota</taxon>
        <taxon>Alphaproteobacteria</taxon>
        <taxon>Iodidimonadales</taxon>
        <taxon>Iodidimonadaceae</taxon>
        <taxon>Iodidimonas</taxon>
    </lineage>
</organism>
<dbReference type="EMBL" id="BKCN01000015">
    <property type="protein sequence ID" value="GER04938.1"/>
    <property type="molecule type" value="Genomic_DNA"/>
</dbReference>
<comment type="caution">
    <text evidence="1">The sequence shown here is derived from an EMBL/GenBank/DDBJ whole genome shotgun (WGS) entry which is preliminary data.</text>
</comment>
<reference evidence="1 2" key="1">
    <citation type="submission" date="2019-09" db="EMBL/GenBank/DDBJ databases">
        <title>NBRP : Genome information of microbial organism related human and environment.</title>
        <authorList>
            <person name="Hattori M."/>
            <person name="Oshima K."/>
            <person name="Inaba H."/>
            <person name="Suda W."/>
            <person name="Sakamoto M."/>
            <person name="Iino T."/>
            <person name="Kitahara M."/>
            <person name="Oshida Y."/>
            <person name="Iida T."/>
            <person name="Kudo T."/>
            <person name="Itoh T."/>
            <person name="Ohkuma M."/>
        </authorList>
    </citation>
    <scope>NUCLEOTIDE SEQUENCE [LARGE SCALE GENOMIC DNA]</scope>
    <source>
        <strain evidence="1 2">Q-1</strain>
    </source>
</reference>
<protein>
    <submittedName>
        <fullName evidence="1">Uncharacterized protein</fullName>
    </submittedName>
</protein>
<gene>
    <name evidence="1" type="ORF">JCM17846_26200</name>
</gene>
<evidence type="ECO:0000313" key="2">
    <source>
        <dbReference type="Proteomes" id="UP000324996"/>
    </source>
</evidence>